<name>A0A223NWJ8_9SPHI</name>
<gene>
    <name evidence="1" type="ORF">MuYL_2029</name>
</gene>
<sequence length="50" mass="6044">MQYLCIIHNGLNFTAFFIKCSVHFHSGINNLLRVKYNAEWCHKTNYRHIF</sequence>
<dbReference type="Proteomes" id="UP000215002">
    <property type="component" value="Chromosome"/>
</dbReference>
<protein>
    <submittedName>
        <fullName evidence="1">Uncharacterized protein</fullName>
    </submittedName>
</protein>
<evidence type="ECO:0000313" key="1">
    <source>
        <dbReference type="EMBL" id="ASU33921.1"/>
    </source>
</evidence>
<evidence type="ECO:0000313" key="2">
    <source>
        <dbReference type="Proteomes" id="UP000215002"/>
    </source>
</evidence>
<reference evidence="1 2" key="1">
    <citation type="submission" date="2017-08" db="EMBL/GenBank/DDBJ databases">
        <title>Complete genome sequence of Mucilaginibacter sp. strain BJC16-A31.</title>
        <authorList>
            <consortium name="Henan University of Science and Technology"/>
            <person name="You X."/>
        </authorList>
    </citation>
    <scope>NUCLEOTIDE SEQUENCE [LARGE SCALE GENOMIC DNA]</scope>
    <source>
        <strain evidence="1 2">BJC16-A31</strain>
    </source>
</reference>
<dbReference type="AlphaFoldDB" id="A0A223NWJ8"/>
<organism evidence="1 2">
    <name type="scientific">Mucilaginibacter xinganensis</name>
    <dbReference type="NCBI Taxonomy" id="1234841"/>
    <lineage>
        <taxon>Bacteria</taxon>
        <taxon>Pseudomonadati</taxon>
        <taxon>Bacteroidota</taxon>
        <taxon>Sphingobacteriia</taxon>
        <taxon>Sphingobacteriales</taxon>
        <taxon>Sphingobacteriaceae</taxon>
        <taxon>Mucilaginibacter</taxon>
    </lineage>
</organism>
<proteinExistence type="predicted"/>
<dbReference type="KEGG" id="muc:MuYL_2029"/>
<dbReference type="EMBL" id="CP022743">
    <property type="protein sequence ID" value="ASU33921.1"/>
    <property type="molecule type" value="Genomic_DNA"/>
</dbReference>
<keyword evidence="2" id="KW-1185">Reference proteome</keyword>
<accession>A0A223NWJ8</accession>